<dbReference type="KEGG" id="ppsc:EHS13_09650"/>
<name>A0A6B8RG23_9BACL</name>
<protein>
    <submittedName>
        <fullName evidence="2">Carbohydrate-binding protein</fullName>
    </submittedName>
</protein>
<evidence type="ECO:0000313" key="3">
    <source>
        <dbReference type="Proteomes" id="UP000426246"/>
    </source>
</evidence>
<dbReference type="RefSeq" id="WP_155700145.1">
    <property type="nucleotide sequence ID" value="NZ_CP034235.1"/>
</dbReference>
<dbReference type="AlphaFoldDB" id="A0A6B8RG23"/>
<dbReference type="PANTHER" id="PTHR38792">
    <property type="entry name" value="BNR/ASP-BOX REPEAT DOMAIN PROTEIN (AFU_ORTHOLOGUE AFUA_7G06430)-RELATED"/>
    <property type="match status" value="1"/>
</dbReference>
<dbReference type="InterPro" id="IPR008979">
    <property type="entry name" value="Galactose-bd-like_sf"/>
</dbReference>
<gene>
    <name evidence="2" type="ORF">EHS13_09650</name>
</gene>
<dbReference type="InterPro" id="IPR011040">
    <property type="entry name" value="Sialidase"/>
</dbReference>
<evidence type="ECO:0000259" key="1">
    <source>
        <dbReference type="PROSITE" id="PS51175"/>
    </source>
</evidence>
<proteinExistence type="predicted"/>
<dbReference type="SUPFAM" id="SSF49785">
    <property type="entry name" value="Galactose-binding domain-like"/>
    <property type="match status" value="1"/>
</dbReference>
<dbReference type="PANTHER" id="PTHR38792:SF3">
    <property type="entry name" value="BNR_ASP-BOX REPEAT DOMAIN PROTEIN (AFU_ORTHOLOGUE AFUA_7G06430)-RELATED"/>
    <property type="match status" value="1"/>
</dbReference>
<reference evidence="3" key="1">
    <citation type="submission" date="2018-11" db="EMBL/GenBank/DDBJ databases">
        <title>Complete genome sequence of Paenibacillus sp. ML311-T8.</title>
        <authorList>
            <person name="Nam Y.-D."/>
            <person name="Kang J."/>
            <person name="Chung W.-H."/>
            <person name="Park Y.S."/>
        </authorList>
    </citation>
    <scope>NUCLEOTIDE SEQUENCE [LARGE SCALE GENOMIC DNA]</scope>
    <source>
        <strain evidence="3">ML311-T8</strain>
    </source>
</reference>
<dbReference type="Gene3D" id="2.60.120.260">
    <property type="entry name" value="Galactose-binding domain-like"/>
    <property type="match status" value="1"/>
</dbReference>
<sequence length="507" mass="55829">MKNVWNSSNGSLVIAPDPTKTYADSGSAYARIICLKNSGANNGTLLCTLELYAYVNEETVWPIYRSSDNGETWQFVTHVRDTQYGFGNKYQPVLYELPQQLGDLPAGTLLLSGVSIPKDGSSTTITVYLSKDCGDSWNYLSTVDQGGPAICDASLGADTTSIWEPFFGLDKWDNLVCYYSDERQKKHGIHQALVHRISADGGLTWGEMVNDVALINNNDRPGMITVTKLPNGKYFAAYEVVNRPSMANNLGPVYCKFSDDGVTWNPDEIGTQLLMDDGAGLGAAPYCKWFPAGGPNGMIIVSAKWSITPDGNKTDGQSFFVNYNLGEGNWERLPMAVTYDQDLAGYSQSFDTSLDNSILFQATCVENLSTNRNEIRVGTRPLNAIRYEAEQAVLHNVQILSSMDASGGEEVGRFLEADSSIKFEKINVPISGIYELNIRYSNGTSEESVQMVRVNEEKTSLVSYPVTANWSRYLWASCSVSLNEGVNAIQFIAHYGEVEIDCIEVYS</sequence>
<dbReference type="PROSITE" id="PS51175">
    <property type="entry name" value="CBM6"/>
    <property type="match status" value="1"/>
</dbReference>
<dbReference type="InterPro" id="IPR005084">
    <property type="entry name" value="CBM6"/>
</dbReference>
<dbReference type="SUPFAM" id="SSF50939">
    <property type="entry name" value="Sialidases"/>
    <property type="match status" value="1"/>
</dbReference>
<dbReference type="Pfam" id="PF03422">
    <property type="entry name" value="CBM_6"/>
    <property type="match status" value="1"/>
</dbReference>
<feature type="domain" description="CBM6" evidence="1">
    <location>
        <begin position="385"/>
        <end position="506"/>
    </location>
</feature>
<dbReference type="Pfam" id="PF13088">
    <property type="entry name" value="BNR_2"/>
    <property type="match status" value="1"/>
</dbReference>
<dbReference type="Proteomes" id="UP000426246">
    <property type="component" value="Chromosome"/>
</dbReference>
<dbReference type="GO" id="GO:0030246">
    <property type="term" value="F:carbohydrate binding"/>
    <property type="evidence" value="ECO:0007669"/>
    <property type="project" value="InterPro"/>
</dbReference>
<dbReference type="Gene3D" id="2.120.10.10">
    <property type="match status" value="1"/>
</dbReference>
<dbReference type="InterPro" id="IPR036278">
    <property type="entry name" value="Sialidase_sf"/>
</dbReference>
<evidence type="ECO:0000313" key="2">
    <source>
        <dbReference type="EMBL" id="QGQ95130.1"/>
    </source>
</evidence>
<dbReference type="OrthoDB" id="142430at2"/>
<keyword evidence="3" id="KW-1185">Reference proteome</keyword>
<accession>A0A6B8RG23</accession>
<organism evidence="2 3">
    <name type="scientific">Paenibacillus psychroresistens</name>
    <dbReference type="NCBI Taxonomy" id="1778678"/>
    <lineage>
        <taxon>Bacteria</taxon>
        <taxon>Bacillati</taxon>
        <taxon>Bacillota</taxon>
        <taxon>Bacilli</taxon>
        <taxon>Bacillales</taxon>
        <taxon>Paenibacillaceae</taxon>
        <taxon>Paenibacillus</taxon>
    </lineage>
</organism>
<dbReference type="EMBL" id="CP034235">
    <property type="protein sequence ID" value="QGQ95130.1"/>
    <property type="molecule type" value="Genomic_DNA"/>
</dbReference>
<dbReference type="CDD" id="cd15482">
    <property type="entry name" value="Sialidase_non-viral"/>
    <property type="match status" value="1"/>
</dbReference>